<sequence>MTPPDWRFAEPKKLLHSHPANPHLSTPHEPSTWLPSPQLAPVTPTQNKDMWMRDENPAHYQLPGTSPDLYAHSLSDDFLGDFYQDSILEQFLGRHDFEQGGSSQPSPIGTNSHHLPSPATASPMVSPSLLDGMIEQKQIQQNEQLMQEIGTRNAAGATIRNPSSSGSSYASPFKGNAVNALTIAIPDWNDALWPYHDKVTNVHPPELALNLQSTEMIQEESAAQQTSRKPTKPNENASKAGLPPKPRKYVRKGTQQQTIGAMEIHYSIREKWLLGFNQVVNHEGKSQSESILKEHFAKLEDAFLSVMATTIPNSPRQKINLRSCLYDAIFGTSKHKHSVMPLKNMVHHPVIGTFERPELLKTLPLNKPQRILLAFFSDRLPRDVGD</sequence>
<proteinExistence type="predicted"/>
<evidence type="ECO:0000313" key="3">
    <source>
        <dbReference type="Proteomes" id="UP000037035"/>
    </source>
</evidence>
<protein>
    <submittedName>
        <fullName evidence="2">Uncharacterized protein</fullName>
    </submittedName>
</protein>
<dbReference type="AlphaFoldDB" id="A0A0L6UQ88"/>
<keyword evidence="3" id="KW-1185">Reference proteome</keyword>
<feature type="region of interest" description="Disordered" evidence="1">
    <location>
        <begin position="96"/>
        <end position="126"/>
    </location>
</feature>
<comment type="caution">
    <text evidence="2">The sequence shown here is derived from an EMBL/GenBank/DDBJ whole genome shotgun (WGS) entry which is preliminary data.</text>
</comment>
<organism evidence="2 3">
    <name type="scientific">Puccinia sorghi</name>
    <dbReference type="NCBI Taxonomy" id="27349"/>
    <lineage>
        <taxon>Eukaryota</taxon>
        <taxon>Fungi</taxon>
        <taxon>Dikarya</taxon>
        <taxon>Basidiomycota</taxon>
        <taxon>Pucciniomycotina</taxon>
        <taxon>Pucciniomycetes</taxon>
        <taxon>Pucciniales</taxon>
        <taxon>Pucciniaceae</taxon>
        <taxon>Puccinia</taxon>
    </lineage>
</organism>
<feature type="compositionally biased region" description="Polar residues" evidence="1">
    <location>
        <begin position="100"/>
        <end position="125"/>
    </location>
</feature>
<dbReference type="VEuPathDB" id="FungiDB:VP01_427g2"/>
<feature type="region of interest" description="Disordered" evidence="1">
    <location>
        <begin position="16"/>
        <end position="44"/>
    </location>
</feature>
<name>A0A0L6UQ88_9BASI</name>
<feature type="region of interest" description="Disordered" evidence="1">
    <location>
        <begin position="218"/>
        <end position="250"/>
    </location>
</feature>
<reference evidence="2 3" key="1">
    <citation type="submission" date="2015-08" db="EMBL/GenBank/DDBJ databases">
        <title>Next Generation Sequencing and Analysis of the Genome of Puccinia sorghi L Schw, the Causal Agent of Maize Common Rust.</title>
        <authorList>
            <person name="Rochi L."/>
            <person name="Burguener G."/>
            <person name="Darino M."/>
            <person name="Turjanski A."/>
            <person name="Kreff E."/>
            <person name="Dieguez M.J."/>
            <person name="Sacco F."/>
        </authorList>
    </citation>
    <scope>NUCLEOTIDE SEQUENCE [LARGE SCALE GENOMIC DNA]</scope>
    <source>
        <strain evidence="2 3">RO10H11247</strain>
    </source>
</reference>
<evidence type="ECO:0000256" key="1">
    <source>
        <dbReference type="SAM" id="MobiDB-lite"/>
    </source>
</evidence>
<dbReference type="Proteomes" id="UP000037035">
    <property type="component" value="Unassembled WGS sequence"/>
</dbReference>
<gene>
    <name evidence="2" type="ORF">VP01_427g2</name>
</gene>
<evidence type="ECO:0000313" key="2">
    <source>
        <dbReference type="EMBL" id="KNZ50701.1"/>
    </source>
</evidence>
<feature type="compositionally biased region" description="Polar residues" evidence="1">
    <location>
        <begin position="218"/>
        <end position="237"/>
    </location>
</feature>
<dbReference type="EMBL" id="LAVV01009368">
    <property type="protein sequence ID" value="KNZ50701.1"/>
    <property type="molecule type" value="Genomic_DNA"/>
</dbReference>
<accession>A0A0L6UQ88</accession>